<keyword evidence="3" id="KW-1185">Reference proteome</keyword>
<evidence type="ECO:0000256" key="1">
    <source>
        <dbReference type="SAM" id="MobiDB-lite"/>
    </source>
</evidence>
<accession>A0ABW5R987</accession>
<evidence type="ECO:0000313" key="2">
    <source>
        <dbReference type="EMBL" id="MFD2671590.1"/>
    </source>
</evidence>
<gene>
    <name evidence="2" type="ORF">ACFSUC_08230</name>
</gene>
<name>A0ABW5R987_9BACL</name>
<feature type="compositionally biased region" description="Pro residues" evidence="1">
    <location>
        <begin position="50"/>
        <end position="69"/>
    </location>
</feature>
<dbReference type="EMBL" id="JBHUMM010000013">
    <property type="protein sequence ID" value="MFD2671590.1"/>
    <property type="molecule type" value="Genomic_DNA"/>
</dbReference>
<reference evidence="3" key="1">
    <citation type="journal article" date="2019" name="Int. J. Syst. Evol. Microbiol.">
        <title>The Global Catalogue of Microorganisms (GCM) 10K type strain sequencing project: providing services to taxonomists for standard genome sequencing and annotation.</title>
        <authorList>
            <consortium name="The Broad Institute Genomics Platform"/>
            <consortium name="The Broad Institute Genome Sequencing Center for Infectious Disease"/>
            <person name="Wu L."/>
            <person name="Ma J."/>
        </authorList>
    </citation>
    <scope>NUCLEOTIDE SEQUENCE [LARGE SCALE GENOMIC DNA]</scope>
    <source>
        <strain evidence="3">KCTC 33676</strain>
    </source>
</reference>
<feature type="region of interest" description="Disordered" evidence="1">
    <location>
        <begin position="41"/>
        <end position="78"/>
    </location>
</feature>
<protein>
    <submittedName>
        <fullName evidence="2">Uncharacterized protein</fullName>
    </submittedName>
</protein>
<sequence length="128" mass="13924">MRGWSGKVLLAMVFILLGMFIGMDVTDRGIEQIAGPVPAQPAMEPYRLPEAPPPGWVPPSAVPASPPSPDSYVDHSSNPALYDPWLPLQPQPSDSLLAESADKTGKVLQKTSQKSVEWVVSIFERLMD</sequence>
<dbReference type="RefSeq" id="WP_379929065.1">
    <property type="nucleotide sequence ID" value="NZ_JBHUMM010000013.1"/>
</dbReference>
<dbReference type="Proteomes" id="UP001597497">
    <property type="component" value="Unassembled WGS sequence"/>
</dbReference>
<proteinExistence type="predicted"/>
<evidence type="ECO:0000313" key="3">
    <source>
        <dbReference type="Proteomes" id="UP001597497"/>
    </source>
</evidence>
<organism evidence="2 3">
    <name type="scientific">Marinicrinis sediminis</name>
    <dbReference type="NCBI Taxonomy" id="1652465"/>
    <lineage>
        <taxon>Bacteria</taxon>
        <taxon>Bacillati</taxon>
        <taxon>Bacillota</taxon>
        <taxon>Bacilli</taxon>
        <taxon>Bacillales</taxon>
        <taxon>Paenibacillaceae</taxon>
    </lineage>
</organism>
<comment type="caution">
    <text evidence="2">The sequence shown here is derived from an EMBL/GenBank/DDBJ whole genome shotgun (WGS) entry which is preliminary data.</text>
</comment>